<protein>
    <recommendedName>
        <fullName evidence="5">X8 domain-containing protein</fullName>
    </recommendedName>
</protein>
<dbReference type="GO" id="GO:0098552">
    <property type="term" value="C:side of membrane"/>
    <property type="evidence" value="ECO:0007669"/>
    <property type="project" value="UniProtKB-KW"/>
</dbReference>
<proteinExistence type="predicted"/>
<keyword evidence="7" id="KW-1185">Reference proteome</keyword>
<evidence type="ECO:0000313" key="7">
    <source>
        <dbReference type="Proteomes" id="UP000290289"/>
    </source>
</evidence>
<evidence type="ECO:0000256" key="4">
    <source>
        <dbReference type="SAM" id="SignalP"/>
    </source>
</evidence>
<evidence type="ECO:0000256" key="1">
    <source>
        <dbReference type="ARBA" id="ARBA00004609"/>
    </source>
</evidence>
<comment type="subcellular location">
    <subcellularLocation>
        <location evidence="1">Cell membrane</location>
        <topology evidence="1">Lipid-anchor</topology>
        <topology evidence="1">GPI-anchor</topology>
    </subcellularLocation>
</comment>
<feature type="signal peptide" evidence="4">
    <location>
        <begin position="1"/>
        <end position="15"/>
    </location>
</feature>
<feature type="domain" description="X8" evidence="5">
    <location>
        <begin position="28"/>
        <end position="80"/>
    </location>
</feature>
<evidence type="ECO:0000259" key="5">
    <source>
        <dbReference type="SMART" id="SM00768"/>
    </source>
</evidence>
<evidence type="ECO:0000256" key="2">
    <source>
        <dbReference type="ARBA" id="ARBA00022622"/>
    </source>
</evidence>
<sequence>MFATGLALLLCFAAAQDIGNGGAAATLTWCIAKPSADVEKLRHNIDYSCGQAGIDCRPIQPGGGCFSPENAVSHASIAMN</sequence>
<comment type="caution">
    <text evidence="6">The sequence shown here is derived from an EMBL/GenBank/DDBJ whole genome shotgun (WGS) entry which is preliminary data.</text>
</comment>
<evidence type="ECO:0000256" key="3">
    <source>
        <dbReference type="ARBA" id="ARBA00022729"/>
    </source>
</evidence>
<dbReference type="GO" id="GO:0009506">
    <property type="term" value="C:plasmodesma"/>
    <property type="evidence" value="ECO:0007669"/>
    <property type="project" value="UniProtKB-ARBA"/>
</dbReference>
<dbReference type="PANTHER" id="PTHR31044:SF103">
    <property type="entry name" value="MAJOR POLLEN ALLERGEN OLE E 10-LIKE"/>
    <property type="match status" value="1"/>
</dbReference>
<dbReference type="Pfam" id="PF07983">
    <property type="entry name" value="X8"/>
    <property type="match status" value="1"/>
</dbReference>
<dbReference type="EMBL" id="RDQH01000343">
    <property type="protein sequence ID" value="RXH68344.1"/>
    <property type="molecule type" value="Genomic_DNA"/>
</dbReference>
<dbReference type="SMR" id="A0A498HDJ2"/>
<reference evidence="6 7" key="1">
    <citation type="submission" date="2018-10" db="EMBL/GenBank/DDBJ databases">
        <title>A high-quality apple genome assembly.</title>
        <authorList>
            <person name="Hu J."/>
        </authorList>
    </citation>
    <scope>NUCLEOTIDE SEQUENCE [LARGE SCALE GENOMIC DNA]</scope>
    <source>
        <strain evidence="7">cv. HFTH1</strain>
        <tissue evidence="6">Young leaf</tissue>
    </source>
</reference>
<keyword evidence="3 4" id="KW-0732">Signal</keyword>
<evidence type="ECO:0000313" key="6">
    <source>
        <dbReference type="EMBL" id="RXH68344.1"/>
    </source>
</evidence>
<keyword evidence="2" id="KW-0336">GPI-anchor</keyword>
<dbReference type="SMART" id="SM00768">
    <property type="entry name" value="X8"/>
    <property type="match status" value="1"/>
</dbReference>
<dbReference type="Proteomes" id="UP000290289">
    <property type="component" value="Chromosome 17"/>
</dbReference>
<feature type="chain" id="PRO_5019793582" description="X8 domain-containing protein" evidence="4">
    <location>
        <begin position="16"/>
        <end position="80"/>
    </location>
</feature>
<keyword evidence="2" id="KW-0325">Glycoprotein</keyword>
<dbReference type="AlphaFoldDB" id="A0A498HDJ2"/>
<dbReference type="PANTHER" id="PTHR31044">
    <property type="entry name" value="BETA-1,3 GLUCANASE"/>
    <property type="match status" value="1"/>
</dbReference>
<gene>
    <name evidence="6" type="ORF">DVH24_030677</name>
</gene>
<organism evidence="6 7">
    <name type="scientific">Malus domestica</name>
    <name type="common">Apple</name>
    <name type="synonym">Pyrus malus</name>
    <dbReference type="NCBI Taxonomy" id="3750"/>
    <lineage>
        <taxon>Eukaryota</taxon>
        <taxon>Viridiplantae</taxon>
        <taxon>Streptophyta</taxon>
        <taxon>Embryophyta</taxon>
        <taxon>Tracheophyta</taxon>
        <taxon>Spermatophyta</taxon>
        <taxon>Magnoliopsida</taxon>
        <taxon>eudicotyledons</taxon>
        <taxon>Gunneridae</taxon>
        <taxon>Pentapetalae</taxon>
        <taxon>rosids</taxon>
        <taxon>fabids</taxon>
        <taxon>Rosales</taxon>
        <taxon>Rosaceae</taxon>
        <taxon>Amygdaloideae</taxon>
        <taxon>Maleae</taxon>
        <taxon>Malus</taxon>
    </lineage>
</organism>
<keyword evidence="2" id="KW-0472">Membrane</keyword>
<dbReference type="GO" id="GO:0005886">
    <property type="term" value="C:plasma membrane"/>
    <property type="evidence" value="ECO:0007669"/>
    <property type="project" value="UniProtKB-SubCell"/>
</dbReference>
<accession>A0A498HDJ2</accession>
<keyword evidence="2" id="KW-0449">Lipoprotein</keyword>
<name>A0A498HDJ2_MALDO</name>
<dbReference type="InterPro" id="IPR044788">
    <property type="entry name" value="X8_dom_prot"/>
</dbReference>
<dbReference type="InterPro" id="IPR012946">
    <property type="entry name" value="X8"/>
</dbReference>